<evidence type="ECO:0000256" key="1">
    <source>
        <dbReference type="ARBA" id="ARBA00001947"/>
    </source>
</evidence>
<evidence type="ECO:0000256" key="10">
    <source>
        <dbReference type="ARBA" id="ARBA00049252"/>
    </source>
</evidence>
<dbReference type="EMBL" id="JBBMQO010000005">
    <property type="protein sequence ID" value="MEM5501919.1"/>
    <property type="molecule type" value="Genomic_DNA"/>
</dbReference>
<evidence type="ECO:0000259" key="13">
    <source>
        <dbReference type="PROSITE" id="PS51747"/>
    </source>
</evidence>
<dbReference type="InterPro" id="IPR006262">
    <property type="entry name" value="Cyt_deam_tetra"/>
</dbReference>
<dbReference type="CDD" id="cd01283">
    <property type="entry name" value="cytidine_deaminase"/>
    <property type="match status" value="1"/>
</dbReference>
<evidence type="ECO:0000313" key="14">
    <source>
        <dbReference type="EMBL" id="MEM5501919.1"/>
    </source>
</evidence>
<evidence type="ECO:0000256" key="5">
    <source>
        <dbReference type="ARBA" id="ARBA00018266"/>
    </source>
</evidence>
<dbReference type="InterPro" id="IPR016193">
    <property type="entry name" value="Cytidine_deaminase-like"/>
</dbReference>
<dbReference type="Pfam" id="PF00383">
    <property type="entry name" value="dCMP_cyt_deam_1"/>
    <property type="match status" value="1"/>
</dbReference>
<evidence type="ECO:0000313" key="15">
    <source>
        <dbReference type="Proteomes" id="UP001477870"/>
    </source>
</evidence>
<dbReference type="SUPFAM" id="SSF53927">
    <property type="entry name" value="Cytidine deaminase-like"/>
    <property type="match status" value="1"/>
</dbReference>
<dbReference type="Proteomes" id="UP001477870">
    <property type="component" value="Unassembled WGS sequence"/>
</dbReference>
<evidence type="ECO:0000256" key="2">
    <source>
        <dbReference type="ARBA" id="ARBA00003949"/>
    </source>
</evidence>
<comment type="catalytic activity">
    <reaction evidence="10 12">
        <text>2'-deoxycytidine + H2O + H(+) = 2'-deoxyuridine + NH4(+)</text>
        <dbReference type="Rhea" id="RHEA:13433"/>
        <dbReference type="ChEBI" id="CHEBI:15377"/>
        <dbReference type="ChEBI" id="CHEBI:15378"/>
        <dbReference type="ChEBI" id="CHEBI:15698"/>
        <dbReference type="ChEBI" id="CHEBI:16450"/>
        <dbReference type="ChEBI" id="CHEBI:28938"/>
        <dbReference type="EC" id="3.5.4.5"/>
    </reaction>
</comment>
<proteinExistence type="inferred from homology"/>
<dbReference type="InterPro" id="IPR002125">
    <property type="entry name" value="CMP_dCMP_dom"/>
</dbReference>
<dbReference type="InterPro" id="IPR050202">
    <property type="entry name" value="Cyt/Deoxycyt_deaminase"/>
</dbReference>
<dbReference type="InterPro" id="IPR016192">
    <property type="entry name" value="APOBEC/CMP_deaminase_Zn-bd"/>
</dbReference>
<comment type="function">
    <text evidence="2 12">This enzyme scavenges exogenous and endogenous cytidine and 2'-deoxycytidine for UMP synthesis.</text>
</comment>
<comment type="catalytic activity">
    <reaction evidence="11 12">
        <text>cytidine + H2O + H(+) = uridine + NH4(+)</text>
        <dbReference type="Rhea" id="RHEA:16069"/>
        <dbReference type="ChEBI" id="CHEBI:15377"/>
        <dbReference type="ChEBI" id="CHEBI:15378"/>
        <dbReference type="ChEBI" id="CHEBI:16704"/>
        <dbReference type="ChEBI" id="CHEBI:17562"/>
        <dbReference type="ChEBI" id="CHEBI:28938"/>
        <dbReference type="EC" id="3.5.4.5"/>
    </reaction>
</comment>
<keyword evidence="15" id="KW-1185">Reference proteome</keyword>
<evidence type="ECO:0000256" key="9">
    <source>
        <dbReference type="ARBA" id="ARBA00032005"/>
    </source>
</evidence>
<feature type="domain" description="CMP/dCMP-type deaminase" evidence="13">
    <location>
        <begin position="2"/>
        <end position="129"/>
    </location>
</feature>
<accession>A0ABU9T711</accession>
<dbReference type="EC" id="3.5.4.5" evidence="4 12"/>
<keyword evidence="6 12" id="KW-0479">Metal-binding</keyword>
<evidence type="ECO:0000256" key="4">
    <source>
        <dbReference type="ARBA" id="ARBA00012783"/>
    </source>
</evidence>
<keyword evidence="8 12" id="KW-0862">Zinc</keyword>
<reference evidence="14 15" key="1">
    <citation type="submission" date="2024-03" db="EMBL/GenBank/DDBJ databases">
        <title>Community enrichment and isolation of bacterial strains for fucoidan degradation.</title>
        <authorList>
            <person name="Sichert A."/>
        </authorList>
    </citation>
    <scope>NUCLEOTIDE SEQUENCE [LARGE SCALE GENOMIC DNA]</scope>
    <source>
        <strain evidence="14 15">AS62</strain>
    </source>
</reference>
<evidence type="ECO:0000256" key="8">
    <source>
        <dbReference type="ARBA" id="ARBA00022833"/>
    </source>
</evidence>
<sequence>MADLDPLFTAAKTAMEKAHAKYSDFPVGAAILTKDGRIFSGANIEVISFPEGWCAETTAISHFVMAGGGEITDICVIAEKKDICTPCGGCRQRLAEFAPAEAKVHLCTMEGIVQTVTMADLLPHGFESDVLAKTN</sequence>
<dbReference type="Gene3D" id="3.40.140.10">
    <property type="entry name" value="Cytidine Deaminase, domain 2"/>
    <property type="match status" value="1"/>
</dbReference>
<keyword evidence="7 12" id="KW-0378">Hydrolase</keyword>
<name>A0ABU9T711_9HYPH</name>
<dbReference type="PROSITE" id="PS51747">
    <property type="entry name" value="CYT_DCMP_DEAMINASES_2"/>
    <property type="match status" value="1"/>
</dbReference>
<evidence type="ECO:0000256" key="12">
    <source>
        <dbReference type="RuleBase" id="RU364006"/>
    </source>
</evidence>
<dbReference type="PROSITE" id="PS00903">
    <property type="entry name" value="CYT_DCMP_DEAMINASES_1"/>
    <property type="match status" value="1"/>
</dbReference>
<organism evidence="14 15">
    <name type="scientific">Ahrensia kielensis</name>
    <dbReference type="NCBI Taxonomy" id="76980"/>
    <lineage>
        <taxon>Bacteria</taxon>
        <taxon>Pseudomonadati</taxon>
        <taxon>Pseudomonadota</taxon>
        <taxon>Alphaproteobacteria</taxon>
        <taxon>Hyphomicrobiales</taxon>
        <taxon>Ahrensiaceae</taxon>
        <taxon>Ahrensia</taxon>
    </lineage>
</organism>
<evidence type="ECO:0000256" key="6">
    <source>
        <dbReference type="ARBA" id="ARBA00022723"/>
    </source>
</evidence>
<evidence type="ECO:0000256" key="11">
    <source>
        <dbReference type="ARBA" id="ARBA00049558"/>
    </source>
</evidence>
<dbReference type="NCBIfam" id="NF004064">
    <property type="entry name" value="PRK05578.1"/>
    <property type="match status" value="1"/>
</dbReference>
<evidence type="ECO:0000256" key="7">
    <source>
        <dbReference type="ARBA" id="ARBA00022801"/>
    </source>
</evidence>
<dbReference type="PANTHER" id="PTHR11644">
    <property type="entry name" value="CYTIDINE DEAMINASE"/>
    <property type="match status" value="1"/>
</dbReference>
<dbReference type="NCBIfam" id="TIGR01354">
    <property type="entry name" value="cyt_deam_tetra"/>
    <property type="match status" value="1"/>
</dbReference>
<comment type="cofactor">
    <cofactor evidence="1 12">
        <name>Zn(2+)</name>
        <dbReference type="ChEBI" id="CHEBI:29105"/>
    </cofactor>
</comment>
<protein>
    <recommendedName>
        <fullName evidence="5 12">Cytidine deaminase</fullName>
        <ecNumber evidence="4 12">3.5.4.5</ecNumber>
    </recommendedName>
    <alternativeName>
        <fullName evidence="9 12">Cytidine aminohydrolase</fullName>
    </alternativeName>
</protein>
<gene>
    <name evidence="14" type="primary">cdd</name>
    <name evidence="14" type="ORF">WNY59_10000</name>
</gene>
<evidence type="ECO:0000256" key="3">
    <source>
        <dbReference type="ARBA" id="ARBA00006576"/>
    </source>
</evidence>
<comment type="similarity">
    <text evidence="3 12">Belongs to the cytidine and deoxycytidylate deaminase family.</text>
</comment>
<comment type="caution">
    <text evidence="14">The sequence shown here is derived from an EMBL/GenBank/DDBJ whole genome shotgun (WGS) entry which is preliminary data.</text>
</comment>
<dbReference type="RefSeq" id="WP_342848330.1">
    <property type="nucleotide sequence ID" value="NZ_JBBMQO010000005.1"/>
</dbReference>
<dbReference type="GO" id="GO:0004126">
    <property type="term" value="F:cytidine deaminase activity"/>
    <property type="evidence" value="ECO:0007669"/>
    <property type="project" value="UniProtKB-EC"/>
</dbReference>
<dbReference type="PANTHER" id="PTHR11644:SF2">
    <property type="entry name" value="CYTIDINE DEAMINASE"/>
    <property type="match status" value="1"/>
</dbReference>